<dbReference type="EMBL" id="VWZE01005441">
    <property type="protein sequence ID" value="NXF87454.1"/>
    <property type="molecule type" value="Genomic_DNA"/>
</dbReference>
<dbReference type="PANTHER" id="PTHR41694">
    <property type="entry name" value="ENDOGENOUS RETROVIRUS GROUP K MEMBER POL PROTEIN"/>
    <property type="match status" value="1"/>
</dbReference>
<dbReference type="SUPFAM" id="SSF56672">
    <property type="entry name" value="DNA/RNA polymerases"/>
    <property type="match status" value="1"/>
</dbReference>
<dbReference type="AlphaFoldDB" id="A0A7K8X9I1"/>
<feature type="non-terminal residue" evidence="8">
    <location>
        <position position="1"/>
    </location>
</feature>
<keyword evidence="1" id="KW-0808">Transferase</keyword>
<protein>
    <submittedName>
        <fullName evidence="8">POK19 protein</fullName>
    </submittedName>
</protein>
<feature type="domain" description="Reverse transcriptase thumb" evidence="7">
    <location>
        <begin position="4"/>
        <end position="50"/>
    </location>
</feature>
<evidence type="ECO:0000256" key="2">
    <source>
        <dbReference type="ARBA" id="ARBA00022695"/>
    </source>
</evidence>
<dbReference type="InterPro" id="IPR043502">
    <property type="entry name" value="DNA/RNA_pol_sf"/>
</dbReference>
<dbReference type="GO" id="GO:0003964">
    <property type="term" value="F:RNA-directed DNA polymerase activity"/>
    <property type="evidence" value="ECO:0007669"/>
    <property type="project" value="UniProtKB-KW"/>
</dbReference>
<evidence type="ECO:0000259" key="7">
    <source>
        <dbReference type="Pfam" id="PF06817"/>
    </source>
</evidence>
<gene>
    <name evidence="8" type="primary">Ervk19</name>
    <name evidence="8" type="ORF">EUBBOU_R15626</name>
</gene>
<dbReference type="GO" id="GO:0035613">
    <property type="term" value="F:RNA stem-loop binding"/>
    <property type="evidence" value="ECO:0007669"/>
    <property type="project" value="TreeGrafter"/>
</dbReference>
<dbReference type="GO" id="GO:0016787">
    <property type="term" value="F:hydrolase activity"/>
    <property type="evidence" value="ECO:0007669"/>
    <property type="project" value="UniProtKB-KW"/>
</dbReference>
<evidence type="ECO:0000313" key="9">
    <source>
        <dbReference type="Proteomes" id="UP000583613"/>
    </source>
</evidence>
<keyword evidence="5" id="KW-0378">Hydrolase</keyword>
<dbReference type="OrthoDB" id="422540at2759"/>
<evidence type="ECO:0000313" key="8">
    <source>
        <dbReference type="EMBL" id="NXF87454.1"/>
    </source>
</evidence>
<dbReference type="Pfam" id="PF06817">
    <property type="entry name" value="RVT_thumb"/>
    <property type="match status" value="1"/>
</dbReference>
<evidence type="ECO:0000256" key="6">
    <source>
        <dbReference type="ARBA" id="ARBA00022918"/>
    </source>
</evidence>
<sequence>VQLKINVKTWNDLQKLLGTINLLCPYLGITNAEFSPLFDLLKGDTDLLSP</sequence>
<evidence type="ECO:0000256" key="4">
    <source>
        <dbReference type="ARBA" id="ARBA00022759"/>
    </source>
</evidence>
<evidence type="ECO:0000256" key="1">
    <source>
        <dbReference type="ARBA" id="ARBA00022679"/>
    </source>
</evidence>
<dbReference type="Proteomes" id="UP000583613">
    <property type="component" value="Unassembled WGS sequence"/>
</dbReference>
<proteinExistence type="predicted"/>
<keyword evidence="4" id="KW-0255">Endonuclease</keyword>
<accession>A0A7K8X9I1</accession>
<dbReference type="Gene3D" id="3.30.70.270">
    <property type="match status" value="1"/>
</dbReference>
<comment type="caution">
    <text evidence="8">The sequence shown here is derived from an EMBL/GenBank/DDBJ whole genome shotgun (WGS) entry which is preliminary data.</text>
</comment>
<dbReference type="GO" id="GO:0004519">
    <property type="term" value="F:endonuclease activity"/>
    <property type="evidence" value="ECO:0007669"/>
    <property type="project" value="UniProtKB-KW"/>
</dbReference>
<keyword evidence="3" id="KW-0540">Nuclease</keyword>
<keyword evidence="9" id="KW-1185">Reference proteome</keyword>
<dbReference type="InterPro" id="IPR010661">
    <property type="entry name" value="RVT_thumb"/>
</dbReference>
<dbReference type="PANTHER" id="PTHR41694:SF3">
    <property type="entry name" value="RNA-DIRECTED DNA POLYMERASE-RELATED"/>
    <property type="match status" value="1"/>
</dbReference>
<reference evidence="8 9" key="1">
    <citation type="submission" date="2019-09" db="EMBL/GenBank/DDBJ databases">
        <title>Bird 10,000 Genomes (B10K) Project - Family phase.</title>
        <authorList>
            <person name="Zhang G."/>
        </authorList>
    </citation>
    <scope>NUCLEOTIDE SEQUENCE [LARGE SCALE GENOMIC DNA]</scope>
    <source>
        <strain evidence="8">B10K-DU-001-04</strain>
        <tissue evidence="8">Muscle</tissue>
    </source>
</reference>
<dbReference type="InterPro" id="IPR043128">
    <property type="entry name" value="Rev_trsase/Diguanyl_cyclase"/>
</dbReference>
<evidence type="ECO:0000256" key="5">
    <source>
        <dbReference type="ARBA" id="ARBA00022801"/>
    </source>
</evidence>
<keyword evidence="6" id="KW-0695">RNA-directed DNA polymerase</keyword>
<keyword evidence="2" id="KW-0548">Nucleotidyltransferase</keyword>
<feature type="non-terminal residue" evidence="8">
    <location>
        <position position="50"/>
    </location>
</feature>
<name>A0A7K8X9I1_9PICI</name>
<evidence type="ECO:0000256" key="3">
    <source>
        <dbReference type="ARBA" id="ARBA00022722"/>
    </source>
</evidence>
<organism evidence="8 9">
    <name type="scientific">Eubucco bourcierii</name>
    <name type="common">red-headed barbet</name>
    <dbReference type="NCBI Taxonomy" id="91767"/>
    <lineage>
        <taxon>Eukaryota</taxon>
        <taxon>Metazoa</taxon>
        <taxon>Chordata</taxon>
        <taxon>Craniata</taxon>
        <taxon>Vertebrata</taxon>
        <taxon>Euteleostomi</taxon>
        <taxon>Archelosauria</taxon>
        <taxon>Archosauria</taxon>
        <taxon>Dinosauria</taxon>
        <taxon>Saurischia</taxon>
        <taxon>Theropoda</taxon>
        <taxon>Coelurosauria</taxon>
        <taxon>Aves</taxon>
        <taxon>Neognathae</taxon>
        <taxon>Neoaves</taxon>
        <taxon>Telluraves</taxon>
        <taxon>Coraciimorphae</taxon>
        <taxon>Piciformes</taxon>
        <taxon>Ramphastidae</taxon>
        <taxon>Eubucco</taxon>
    </lineage>
</organism>